<evidence type="ECO:0000256" key="5">
    <source>
        <dbReference type="ARBA" id="ARBA00023136"/>
    </source>
</evidence>
<name>A0ABS3NH47_9GAMM</name>
<keyword evidence="5 7" id="KW-0472">Membrane</keyword>
<accession>A0ABS3NH47</accession>
<reference evidence="9 10" key="1">
    <citation type="submission" date="2021-03" db="EMBL/GenBank/DDBJ databases">
        <title>Oceanisphaera sp. nov., isolated from the intestine.</title>
        <authorList>
            <person name="Zhao L.-H."/>
            <person name="Shi L.-F."/>
        </authorList>
    </citation>
    <scope>NUCLEOTIDE SEQUENCE [LARGE SCALE GENOMIC DNA]</scope>
    <source>
        <strain evidence="9 10">DM8</strain>
    </source>
</reference>
<evidence type="ECO:0000256" key="3">
    <source>
        <dbReference type="ARBA" id="ARBA00022692"/>
    </source>
</evidence>
<dbReference type="RefSeq" id="WP_208005789.1">
    <property type="nucleotide sequence ID" value="NZ_JAGDFX010000010.1"/>
</dbReference>
<keyword evidence="4 7" id="KW-1133">Transmembrane helix</keyword>
<feature type="domain" description="Integral membrane bound transporter" evidence="8">
    <location>
        <begin position="361"/>
        <end position="489"/>
    </location>
</feature>
<evidence type="ECO:0000256" key="6">
    <source>
        <dbReference type="ARBA" id="ARBA00043993"/>
    </source>
</evidence>
<feature type="transmembrane region" description="Helical" evidence="7">
    <location>
        <begin position="31"/>
        <end position="58"/>
    </location>
</feature>
<gene>
    <name evidence="9" type="ORF">J3U76_09775</name>
</gene>
<dbReference type="Proteomes" id="UP000664882">
    <property type="component" value="Unassembled WGS sequence"/>
</dbReference>
<keyword evidence="2" id="KW-1003">Cell membrane</keyword>
<feature type="transmembrane region" description="Helical" evidence="7">
    <location>
        <begin position="480"/>
        <end position="498"/>
    </location>
</feature>
<evidence type="ECO:0000256" key="1">
    <source>
        <dbReference type="ARBA" id="ARBA00004651"/>
    </source>
</evidence>
<dbReference type="Pfam" id="PF13515">
    <property type="entry name" value="FUSC_2"/>
    <property type="match status" value="1"/>
</dbReference>
<keyword evidence="3 7" id="KW-0812">Transmembrane</keyword>
<evidence type="ECO:0000313" key="9">
    <source>
        <dbReference type="EMBL" id="MBO1519914.1"/>
    </source>
</evidence>
<comment type="similarity">
    <text evidence="6">Belongs to the YccS/YhfK family.</text>
</comment>
<evidence type="ECO:0000256" key="2">
    <source>
        <dbReference type="ARBA" id="ARBA00022475"/>
    </source>
</evidence>
<evidence type="ECO:0000256" key="4">
    <source>
        <dbReference type="ARBA" id="ARBA00022989"/>
    </source>
</evidence>
<comment type="caution">
    <text evidence="9">The sequence shown here is derived from an EMBL/GenBank/DDBJ whole genome shotgun (WGS) entry which is preliminary data.</text>
</comment>
<proteinExistence type="inferred from homology"/>
<dbReference type="PANTHER" id="PTHR30509">
    <property type="entry name" value="P-HYDROXYBENZOIC ACID EFFLUX PUMP SUBUNIT-RELATED"/>
    <property type="match status" value="1"/>
</dbReference>
<protein>
    <submittedName>
        <fullName evidence="9">FUSC family protein</fullName>
    </submittedName>
</protein>
<dbReference type="PANTHER" id="PTHR30509:SF9">
    <property type="entry name" value="MULTIDRUG RESISTANCE PROTEIN MDTO"/>
    <property type="match status" value="1"/>
</dbReference>
<sequence length="589" mass="64127">MSSSKAIHLWCSGIKQDLRPYPGRWPQTWRIAVLCALMTLVSMAFQIPAAMLSCYVIFFVMKSDAAESTLMATALVVLVSIVVLLLVGLINLTIGSPPARLAVMAVSSVGLLFLGVTSGLGPLGGIIALVVAFVMTLLVHVPVGELATRALLYAWLMVAAPMALVISFNLLLGRPPQRVLADEVAQRLELAADSLEQQAGQTALWQALAEGIAAQQKRLQWLELLHLVSKPKQRALSLAVVQSYQLLLSCLKLSSPALMPDTKLSEQELAQRAQLAQTCRVAAQQLRSQFSCFAPHQAPSPEHFMPGVLQGIAQTLQVLQATPATENFIIPREKTPFFVKDVFTNPSYQRTALKTTAAAILCYLIYSAIEWEGIHTALVTCYVACLGSSGETVNKLMLRIIGCLIGATLGVILLVFFMPHMTSIVSLMVAVLLVSTLAAWISLGSERVAYTGLQIAFAFLLISLQGFGPDVDLSVAGDRIVGILLGNLMMYLAFTQIWPYSILHQVNEGLSDLEQTLSQWQQTIEPMSQVVLAARATTELEELKYQINMANFESKKLQTNGLNLAQSQQRLAALMRRVERQALGLTDPS</sequence>
<organism evidence="9 10">
    <name type="scientific">Oceanisphaera pacifica</name>
    <dbReference type="NCBI Taxonomy" id="2818389"/>
    <lineage>
        <taxon>Bacteria</taxon>
        <taxon>Pseudomonadati</taxon>
        <taxon>Pseudomonadota</taxon>
        <taxon>Gammaproteobacteria</taxon>
        <taxon>Aeromonadales</taxon>
        <taxon>Aeromonadaceae</taxon>
        <taxon>Oceanisphaera</taxon>
    </lineage>
</organism>
<dbReference type="InterPro" id="IPR049453">
    <property type="entry name" value="Memb_transporter_dom"/>
</dbReference>
<feature type="transmembrane region" description="Helical" evidence="7">
    <location>
        <begin position="448"/>
        <end position="468"/>
    </location>
</feature>
<evidence type="ECO:0000313" key="10">
    <source>
        <dbReference type="Proteomes" id="UP000664882"/>
    </source>
</evidence>
<evidence type="ECO:0000256" key="7">
    <source>
        <dbReference type="SAM" id="Phobius"/>
    </source>
</evidence>
<keyword evidence="10" id="KW-1185">Reference proteome</keyword>
<evidence type="ECO:0000259" key="8">
    <source>
        <dbReference type="Pfam" id="PF13515"/>
    </source>
</evidence>
<feature type="transmembrane region" description="Helical" evidence="7">
    <location>
        <begin position="150"/>
        <end position="172"/>
    </location>
</feature>
<dbReference type="EMBL" id="JAGDFX010000010">
    <property type="protein sequence ID" value="MBO1519914.1"/>
    <property type="molecule type" value="Genomic_DNA"/>
</dbReference>
<feature type="transmembrane region" description="Helical" evidence="7">
    <location>
        <begin position="396"/>
        <end position="418"/>
    </location>
</feature>
<feature type="transmembrane region" description="Helical" evidence="7">
    <location>
        <begin position="70"/>
        <end position="92"/>
    </location>
</feature>
<comment type="subcellular location">
    <subcellularLocation>
        <location evidence="1">Cell membrane</location>
        <topology evidence="1">Multi-pass membrane protein</topology>
    </subcellularLocation>
</comment>
<feature type="transmembrane region" description="Helical" evidence="7">
    <location>
        <begin position="424"/>
        <end position="441"/>
    </location>
</feature>